<dbReference type="InterPro" id="IPR046532">
    <property type="entry name" value="DUF6597"/>
</dbReference>
<evidence type="ECO:0000313" key="6">
    <source>
        <dbReference type="Proteomes" id="UP000590749"/>
    </source>
</evidence>
<dbReference type="InterPro" id="IPR009057">
    <property type="entry name" value="Homeodomain-like_sf"/>
</dbReference>
<evidence type="ECO:0000259" key="4">
    <source>
        <dbReference type="PROSITE" id="PS01124"/>
    </source>
</evidence>
<evidence type="ECO:0000256" key="2">
    <source>
        <dbReference type="ARBA" id="ARBA00023125"/>
    </source>
</evidence>
<dbReference type="InterPro" id="IPR050204">
    <property type="entry name" value="AraC_XylS_family_regulators"/>
</dbReference>
<dbReference type="EMBL" id="JACHXF010000001">
    <property type="protein sequence ID" value="MBB3092480.1"/>
    <property type="molecule type" value="Genomic_DNA"/>
</dbReference>
<reference evidence="5 6" key="1">
    <citation type="submission" date="2020-08" db="EMBL/GenBank/DDBJ databases">
        <title>Genomic Encyclopedia of Type Strains, Phase III (KMG-III): the genomes of soil and plant-associated and newly described type strains.</title>
        <authorList>
            <person name="Whitman W."/>
        </authorList>
    </citation>
    <scope>NUCLEOTIDE SEQUENCE [LARGE SCALE GENOMIC DNA]</scope>
    <source>
        <strain evidence="5 6">CECT 3287</strain>
    </source>
</reference>
<keyword evidence="6" id="KW-1185">Reference proteome</keyword>
<organism evidence="5 6">
    <name type="scientific">Actinoplanes campanulatus</name>
    <dbReference type="NCBI Taxonomy" id="113559"/>
    <lineage>
        <taxon>Bacteria</taxon>
        <taxon>Bacillati</taxon>
        <taxon>Actinomycetota</taxon>
        <taxon>Actinomycetes</taxon>
        <taxon>Micromonosporales</taxon>
        <taxon>Micromonosporaceae</taxon>
        <taxon>Actinoplanes</taxon>
    </lineage>
</organism>
<proteinExistence type="predicted"/>
<name>A0A7W5AAL1_9ACTN</name>
<dbReference type="GO" id="GO:0003700">
    <property type="term" value="F:DNA-binding transcription factor activity"/>
    <property type="evidence" value="ECO:0007669"/>
    <property type="project" value="InterPro"/>
</dbReference>
<sequence>MDEYAWSYPAPGLRPWIGHYTGYRQRGVAPARHRGLPSPYLTLIFTLDDPLVMAAHPDPRQAPGRYRSLAGGLHLAPALITHDGRQSGVQVAVHPLGCRVLLGVPAAELANLDVDAGALLGDRFVGETRDRLRCAPDWPARFAVLDAMLGALLREDAGPSWAAHAVRRLFGAGPVSVAGLASEVGWSPRHLTDRFRAEVGIRPKEAARVARFDRARRAMRPGVRLADVAAAHGYADQSHLVRDFRAFAGCAPSRWLADEFGSSGLFQAPVELAGDFGFVQAHAGPGDDDGRYD</sequence>
<dbReference type="AlphaFoldDB" id="A0A7W5AAL1"/>
<accession>A0A7W5AAL1</accession>
<comment type="caution">
    <text evidence="5">The sequence shown here is derived from an EMBL/GenBank/DDBJ whole genome shotgun (WGS) entry which is preliminary data.</text>
</comment>
<dbReference type="Proteomes" id="UP000590749">
    <property type="component" value="Unassembled WGS sequence"/>
</dbReference>
<feature type="domain" description="HTH araC/xylS-type" evidence="4">
    <location>
        <begin position="160"/>
        <end position="258"/>
    </location>
</feature>
<keyword evidence="2 5" id="KW-0238">DNA-binding</keyword>
<dbReference type="Pfam" id="PF12833">
    <property type="entry name" value="HTH_18"/>
    <property type="match status" value="1"/>
</dbReference>
<dbReference type="SUPFAM" id="SSF46689">
    <property type="entry name" value="Homeodomain-like"/>
    <property type="match status" value="1"/>
</dbReference>
<evidence type="ECO:0000256" key="1">
    <source>
        <dbReference type="ARBA" id="ARBA00023015"/>
    </source>
</evidence>
<dbReference type="InterPro" id="IPR018060">
    <property type="entry name" value="HTH_AraC"/>
</dbReference>
<dbReference type="RefSeq" id="WP_183215397.1">
    <property type="nucleotide sequence ID" value="NZ_BMPW01000001.1"/>
</dbReference>
<dbReference type="PROSITE" id="PS01124">
    <property type="entry name" value="HTH_ARAC_FAMILY_2"/>
    <property type="match status" value="1"/>
</dbReference>
<dbReference type="SMART" id="SM00342">
    <property type="entry name" value="HTH_ARAC"/>
    <property type="match status" value="1"/>
</dbReference>
<gene>
    <name evidence="5" type="ORF">FHR83_000114</name>
</gene>
<dbReference type="PANTHER" id="PTHR46796">
    <property type="entry name" value="HTH-TYPE TRANSCRIPTIONAL ACTIVATOR RHAS-RELATED"/>
    <property type="match status" value="1"/>
</dbReference>
<dbReference type="Gene3D" id="1.10.10.60">
    <property type="entry name" value="Homeodomain-like"/>
    <property type="match status" value="1"/>
</dbReference>
<dbReference type="PANTHER" id="PTHR46796:SF15">
    <property type="entry name" value="BLL1074 PROTEIN"/>
    <property type="match status" value="1"/>
</dbReference>
<keyword evidence="1" id="KW-0805">Transcription regulation</keyword>
<protein>
    <submittedName>
        <fullName evidence="5">AraC-like DNA-binding protein</fullName>
    </submittedName>
</protein>
<dbReference type="GO" id="GO:0043565">
    <property type="term" value="F:sequence-specific DNA binding"/>
    <property type="evidence" value="ECO:0007669"/>
    <property type="project" value="InterPro"/>
</dbReference>
<evidence type="ECO:0000313" key="5">
    <source>
        <dbReference type="EMBL" id="MBB3092480.1"/>
    </source>
</evidence>
<dbReference type="Pfam" id="PF20240">
    <property type="entry name" value="DUF6597"/>
    <property type="match status" value="1"/>
</dbReference>
<keyword evidence="3" id="KW-0804">Transcription</keyword>
<evidence type="ECO:0000256" key="3">
    <source>
        <dbReference type="ARBA" id="ARBA00023163"/>
    </source>
</evidence>